<dbReference type="SUPFAM" id="SSF88713">
    <property type="entry name" value="Glycoside hydrolase/deacetylase"/>
    <property type="match status" value="1"/>
</dbReference>
<gene>
    <name evidence="4" type="ORF">SAMN04490178_10456</name>
</gene>
<dbReference type="GO" id="GO:0005576">
    <property type="term" value="C:extracellular region"/>
    <property type="evidence" value="ECO:0007669"/>
    <property type="project" value="UniProtKB-SubCell"/>
</dbReference>
<evidence type="ECO:0000256" key="2">
    <source>
        <dbReference type="ARBA" id="ARBA00022729"/>
    </source>
</evidence>
<protein>
    <submittedName>
        <fullName evidence="4">Polysaccharide deacetylase</fullName>
    </submittedName>
</protein>
<keyword evidence="2" id="KW-0732">Signal</keyword>
<dbReference type="RefSeq" id="WP_091744349.1">
    <property type="nucleotide sequence ID" value="NZ_FODY01000004.1"/>
</dbReference>
<comment type="subcellular location">
    <subcellularLocation>
        <location evidence="1">Secreted</location>
    </subcellularLocation>
</comment>
<dbReference type="PROSITE" id="PS51677">
    <property type="entry name" value="NODB"/>
    <property type="match status" value="1"/>
</dbReference>
<evidence type="ECO:0000259" key="3">
    <source>
        <dbReference type="PROSITE" id="PS51677"/>
    </source>
</evidence>
<feature type="domain" description="NodB homology" evidence="3">
    <location>
        <begin position="84"/>
        <end position="253"/>
    </location>
</feature>
<sequence length="253" mass="28255">MKRTNKLAIWAAALVVAGLVWLLYPAQGTLILEYHKICEDTSPYAVAPAEFDKQLQYLADEGYTTISMKEYAAAAAGQGVLPAKPVVITFDDGYDNNYTEALPLLERHGMKGTVFVVSGYVEQYPGYLSWPQILEMQRRGMEIGSHTANHVQLDTLSPDEQRKEITESKAVLEQHIGRPVEFLAYPFGGYTAETEKLLKEAGYAGACTGEAGLNRGGDKPYALKRVYIPNSRWGLWEFKLRLWRAIVFTKLGL</sequence>
<dbReference type="PANTHER" id="PTHR34216:SF3">
    <property type="entry name" value="POLY-BETA-1,6-N-ACETYL-D-GLUCOSAMINE N-DEACETYLASE"/>
    <property type="match status" value="1"/>
</dbReference>
<dbReference type="AlphaFoldDB" id="A0A1H8RT44"/>
<dbReference type="PANTHER" id="PTHR34216">
    <property type="match status" value="1"/>
</dbReference>
<dbReference type="Pfam" id="PF01522">
    <property type="entry name" value="Polysacc_deac_1"/>
    <property type="match status" value="1"/>
</dbReference>
<dbReference type="STRING" id="112903.SAMN04490178_10456"/>
<dbReference type="InterPro" id="IPR002509">
    <property type="entry name" value="NODB_dom"/>
</dbReference>
<evidence type="ECO:0000313" key="4">
    <source>
        <dbReference type="EMBL" id="SEO69113.1"/>
    </source>
</evidence>
<proteinExistence type="predicted"/>
<dbReference type="Proteomes" id="UP000198847">
    <property type="component" value="Unassembled WGS sequence"/>
</dbReference>
<evidence type="ECO:0000256" key="1">
    <source>
        <dbReference type="ARBA" id="ARBA00004613"/>
    </source>
</evidence>
<dbReference type="InterPro" id="IPR011330">
    <property type="entry name" value="Glyco_hydro/deAcase_b/a-brl"/>
</dbReference>
<dbReference type="OrthoDB" id="9778320at2"/>
<dbReference type="CDD" id="cd10918">
    <property type="entry name" value="CE4_NodB_like_5s_6s"/>
    <property type="match status" value="1"/>
</dbReference>
<keyword evidence="5" id="KW-1185">Reference proteome</keyword>
<accession>A0A1H8RT44</accession>
<evidence type="ECO:0000313" key="5">
    <source>
        <dbReference type="Proteomes" id="UP000198847"/>
    </source>
</evidence>
<dbReference type="GO" id="GO:0005975">
    <property type="term" value="P:carbohydrate metabolic process"/>
    <property type="evidence" value="ECO:0007669"/>
    <property type="project" value="InterPro"/>
</dbReference>
<dbReference type="EMBL" id="FODY01000004">
    <property type="protein sequence ID" value="SEO69113.1"/>
    <property type="molecule type" value="Genomic_DNA"/>
</dbReference>
<name>A0A1H8RT44_9FIRM</name>
<organism evidence="4 5">
    <name type="scientific">Propionispora vibrioides</name>
    <dbReference type="NCBI Taxonomy" id="112903"/>
    <lineage>
        <taxon>Bacteria</taxon>
        <taxon>Bacillati</taxon>
        <taxon>Bacillota</taxon>
        <taxon>Negativicutes</taxon>
        <taxon>Selenomonadales</taxon>
        <taxon>Sporomusaceae</taxon>
        <taxon>Propionispora</taxon>
    </lineage>
</organism>
<dbReference type="InterPro" id="IPR051398">
    <property type="entry name" value="Polysacch_Deacetylase"/>
</dbReference>
<reference evidence="4 5" key="1">
    <citation type="submission" date="2016-10" db="EMBL/GenBank/DDBJ databases">
        <authorList>
            <person name="de Groot N.N."/>
        </authorList>
    </citation>
    <scope>NUCLEOTIDE SEQUENCE [LARGE SCALE GENOMIC DNA]</scope>
    <source>
        <strain evidence="4 5">DSM 13305</strain>
    </source>
</reference>
<dbReference type="Gene3D" id="3.20.20.370">
    <property type="entry name" value="Glycoside hydrolase/deacetylase"/>
    <property type="match status" value="1"/>
</dbReference>
<dbReference type="GO" id="GO:0016810">
    <property type="term" value="F:hydrolase activity, acting on carbon-nitrogen (but not peptide) bonds"/>
    <property type="evidence" value="ECO:0007669"/>
    <property type="project" value="InterPro"/>
</dbReference>